<dbReference type="Proteomes" id="UP000535501">
    <property type="component" value="Unassembled WGS sequence"/>
</dbReference>
<evidence type="ECO:0000256" key="3">
    <source>
        <dbReference type="HAMAP-Rule" id="MF_01385"/>
    </source>
</evidence>
<dbReference type="InterPro" id="IPR002639">
    <property type="entry name" value="UreF"/>
</dbReference>
<dbReference type="EMBL" id="JACHEJ010000001">
    <property type="protein sequence ID" value="MBB6178270.1"/>
    <property type="molecule type" value="Genomic_DNA"/>
</dbReference>
<dbReference type="InterPro" id="IPR038277">
    <property type="entry name" value="UreF_sf"/>
</dbReference>
<comment type="subunit">
    <text evidence="3">UreD, UreF and UreG form a complex that acts as a GTP-hydrolysis-dependent molecular chaperone, activating the urease apoprotein by helping to assemble the nickel containing metallocenter of UreC. The UreE protein probably delivers the nickel.</text>
</comment>
<comment type="subcellular location">
    <subcellularLocation>
        <location evidence="3">Cytoplasm</location>
    </subcellularLocation>
</comment>
<proteinExistence type="inferred from homology"/>
<keyword evidence="1 3" id="KW-0996">Nickel insertion</keyword>
<evidence type="ECO:0000313" key="4">
    <source>
        <dbReference type="EMBL" id="MBB6178270.1"/>
    </source>
</evidence>
<evidence type="ECO:0000256" key="2">
    <source>
        <dbReference type="ARBA" id="ARBA00023186"/>
    </source>
</evidence>
<keyword evidence="2 3" id="KW-0143">Chaperone</keyword>
<dbReference type="Pfam" id="PF01730">
    <property type="entry name" value="UreF"/>
    <property type="match status" value="1"/>
</dbReference>
<comment type="function">
    <text evidence="3">Required for maturation of urease via the functional incorporation of the urease nickel metallocenter.</text>
</comment>
<sequence>MGEGLQTQALLRLMAWMSPAFPIGSFAWSGGLERAVHDGLVKDADDLRSWLDTILGHGSLWNDAILFAEAWRSHADTEALRELSELGLALAGSSERHFETLSLGKAFAAAATAWSHEVLGRLPQDVPFPVAVGAIAAAHAVPLEDALAAFLHAAISQAISAAIRLGACGQAQGLAILAERERRILDVCRRASASTLDALGTAAIQAEIASLKHETQHSRLFRS</sequence>
<reference evidence="4 5" key="1">
    <citation type="submission" date="2020-08" db="EMBL/GenBank/DDBJ databases">
        <title>Genomic Encyclopedia of Type Strains, Phase IV (KMG-IV): sequencing the most valuable type-strain genomes for metagenomic binning, comparative biology and taxonomic classification.</title>
        <authorList>
            <person name="Goeker M."/>
        </authorList>
    </citation>
    <scope>NUCLEOTIDE SEQUENCE [LARGE SCALE GENOMIC DNA]</scope>
    <source>
        <strain evidence="4 5">DSM 102134</strain>
    </source>
</reference>
<dbReference type="PIRSF" id="PIRSF009467">
    <property type="entry name" value="Ureas_acces_UreF"/>
    <property type="match status" value="1"/>
</dbReference>
<keyword evidence="5" id="KW-1185">Reference proteome</keyword>
<dbReference type="PANTHER" id="PTHR33620:SF1">
    <property type="entry name" value="UREASE ACCESSORY PROTEIN F"/>
    <property type="match status" value="1"/>
</dbReference>
<comment type="similarity">
    <text evidence="3">Belongs to the UreF family.</text>
</comment>
<dbReference type="HAMAP" id="MF_01385">
    <property type="entry name" value="UreF"/>
    <property type="match status" value="1"/>
</dbReference>
<protein>
    <recommendedName>
        <fullName evidence="3">Urease accessory protein UreF</fullName>
    </recommendedName>
</protein>
<comment type="caution">
    <text evidence="4">The sequence shown here is derived from an EMBL/GenBank/DDBJ whole genome shotgun (WGS) entry which is preliminary data.</text>
</comment>
<name>A0A7W9YTU3_9HYPH</name>
<keyword evidence="3" id="KW-0963">Cytoplasm</keyword>
<gene>
    <name evidence="3" type="primary">ureF</name>
    <name evidence="4" type="ORF">HNQ75_000213</name>
</gene>
<accession>A0A7W9YTU3</accession>
<dbReference type="GO" id="GO:0016151">
    <property type="term" value="F:nickel cation binding"/>
    <property type="evidence" value="ECO:0007669"/>
    <property type="project" value="UniProtKB-UniRule"/>
</dbReference>
<evidence type="ECO:0000313" key="5">
    <source>
        <dbReference type="Proteomes" id="UP000535501"/>
    </source>
</evidence>
<dbReference type="PANTHER" id="PTHR33620">
    <property type="entry name" value="UREASE ACCESSORY PROTEIN F"/>
    <property type="match status" value="1"/>
</dbReference>
<dbReference type="RefSeq" id="WP_077549479.1">
    <property type="nucleotide sequence ID" value="NZ_JACHEJ010000001.1"/>
</dbReference>
<dbReference type="GO" id="GO:0005737">
    <property type="term" value="C:cytoplasm"/>
    <property type="evidence" value="ECO:0007669"/>
    <property type="project" value="UniProtKB-SubCell"/>
</dbReference>
<organism evidence="4 5">
    <name type="scientific">Pseudorhizobium flavum</name>
    <dbReference type="NCBI Taxonomy" id="1335061"/>
    <lineage>
        <taxon>Bacteria</taxon>
        <taxon>Pseudomonadati</taxon>
        <taxon>Pseudomonadota</taxon>
        <taxon>Alphaproteobacteria</taxon>
        <taxon>Hyphomicrobiales</taxon>
        <taxon>Rhizobiaceae</taxon>
        <taxon>Rhizobium/Agrobacterium group</taxon>
        <taxon>Pseudorhizobium</taxon>
    </lineage>
</organism>
<evidence type="ECO:0000256" key="1">
    <source>
        <dbReference type="ARBA" id="ARBA00022988"/>
    </source>
</evidence>
<dbReference type="Gene3D" id="1.10.4190.10">
    <property type="entry name" value="Urease accessory protein UreF"/>
    <property type="match status" value="1"/>
</dbReference>
<dbReference type="AlphaFoldDB" id="A0A7W9YTU3"/>